<protein>
    <submittedName>
        <fullName evidence="2">Uncharacterized protein</fullName>
    </submittedName>
</protein>
<evidence type="ECO:0000313" key="2">
    <source>
        <dbReference type="EMBL" id="CAD6333537.1"/>
    </source>
</evidence>
<name>A0A811RUH1_9POAL</name>
<keyword evidence="1" id="KW-0812">Transmembrane</keyword>
<reference evidence="2" key="1">
    <citation type="submission" date="2020-10" db="EMBL/GenBank/DDBJ databases">
        <authorList>
            <person name="Han B."/>
            <person name="Lu T."/>
            <person name="Zhao Q."/>
            <person name="Huang X."/>
            <person name="Zhao Y."/>
        </authorList>
    </citation>
    <scope>NUCLEOTIDE SEQUENCE</scope>
</reference>
<evidence type="ECO:0000313" key="3">
    <source>
        <dbReference type="Proteomes" id="UP000604825"/>
    </source>
</evidence>
<feature type="transmembrane region" description="Helical" evidence="1">
    <location>
        <begin position="31"/>
        <end position="52"/>
    </location>
</feature>
<gene>
    <name evidence="2" type="ORF">NCGR_LOCUS57635</name>
</gene>
<keyword evidence="3" id="KW-1185">Reference proteome</keyword>
<evidence type="ECO:0000256" key="1">
    <source>
        <dbReference type="SAM" id="Phobius"/>
    </source>
</evidence>
<proteinExistence type="predicted"/>
<comment type="caution">
    <text evidence="2">The sequence shown here is derived from an EMBL/GenBank/DDBJ whole genome shotgun (WGS) entry which is preliminary data.</text>
</comment>
<dbReference type="AlphaFoldDB" id="A0A811RUH1"/>
<dbReference type="Proteomes" id="UP000604825">
    <property type="component" value="Unassembled WGS sequence"/>
</dbReference>
<keyword evidence="1" id="KW-1133">Transmembrane helix</keyword>
<keyword evidence="1" id="KW-0472">Membrane</keyword>
<dbReference type="OrthoDB" id="1725894at2759"/>
<dbReference type="EMBL" id="CAJGYO010000017">
    <property type="protein sequence ID" value="CAD6333537.1"/>
    <property type="molecule type" value="Genomic_DNA"/>
</dbReference>
<sequence length="69" mass="7587">MDDGINCYVVPQTTGTGRNIFQGGSPLQESLPLLGVQLVLIVAITRVLYFLLKPFKQPRVVSEIMARPS</sequence>
<accession>A0A811RUH1</accession>
<organism evidence="2 3">
    <name type="scientific">Miscanthus lutarioriparius</name>
    <dbReference type="NCBI Taxonomy" id="422564"/>
    <lineage>
        <taxon>Eukaryota</taxon>
        <taxon>Viridiplantae</taxon>
        <taxon>Streptophyta</taxon>
        <taxon>Embryophyta</taxon>
        <taxon>Tracheophyta</taxon>
        <taxon>Spermatophyta</taxon>
        <taxon>Magnoliopsida</taxon>
        <taxon>Liliopsida</taxon>
        <taxon>Poales</taxon>
        <taxon>Poaceae</taxon>
        <taxon>PACMAD clade</taxon>
        <taxon>Panicoideae</taxon>
        <taxon>Andropogonodae</taxon>
        <taxon>Andropogoneae</taxon>
        <taxon>Saccharinae</taxon>
        <taxon>Miscanthus</taxon>
    </lineage>
</organism>